<evidence type="ECO:0000313" key="5">
    <source>
        <dbReference type="EMBL" id="KDQ19961.1"/>
    </source>
</evidence>
<dbReference type="OrthoDB" id="27934at2759"/>
<feature type="region of interest" description="Disordered" evidence="2">
    <location>
        <begin position="879"/>
        <end position="908"/>
    </location>
</feature>
<keyword evidence="4" id="KW-0732">Signal</keyword>
<dbReference type="InterPro" id="IPR006597">
    <property type="entry name" value="Sel1-like"/>
</dbReference>
<proteinExistence type="inferred from homology"/>
<reference evidence="6" key="1">
    <citation type="journal article" date="2014" name="Proc. Natl. Acad. Sci. U.S.A.">
        <title>Extensive sampling of basidiomycete genomes demonstrates inadequacy of the white-rot/brown-rot paradigm for wood decay fungi.</title>
        <authorList>
            <person name="Riley R."/>
            <person name="Salamov A.A."/>
            <person name="Brown D.W."/>
            <person name="Nagy L.G."/>
            <person name="Floudas D."/>
            <person name="Held B.W."/>
            <person name="Levasseur A."/>
            <person name="Lombard V."/>
            <person name="Morin E."/>
            <person name="Otillar R."/>
            <person name="Lindquist E.A."/>
            <person name="Sun H."/>
            <person name="LaButti K.M."/>
            <person name="Schmutz J."/>
            <person name="Jabbour D."/>
            <person name="Luo H."/>
            <person name="Baker S.E."/>
            <person name="Pisabarro A.G."/>
            <person name="Walton J.D."/>
            <person name="Blanchette R.A."/>
            <person name="Henrissat B."/>
            <person name="Martin F."/>
            <person name="Cullen D."/>
            <person name="Hibbett D.S."/>
            <person name="Grigoriev I.V."/>
        </authorList>
    </citation>
    <scope>NUCLEOTIDE SEQUENCE [LARGE SCALE GENOMIC DNA]</scope>
    <source>
        <strain evidence="6">FD-172 SS1</strain>
    </source>
</reference>
<feature type="region of interest" description="Disordered" evidence="2">
    <location>
        <begin position="782"/>
        <end position="806"/>
    </location>
</feature>
<protein>
    <recommendedName>
        <fullName evidence="7">HCP-like protein</fullName>
    </recommendedName>
</protein>
<keyword evidence="3" id="KW-0472">Membrane</keyword>
<keyword evidence="3" id="KW-0812">Transmembrane</keyword>
<dbReference type="Pfam" id="PF08238">
    <property type="entry name" value="Sel1"/>
    <property type="match status" value="7"/>
</dbReference>
<dbReference type="InterPro" id="IPR050767">
    <property type="entry name" value="Sel1_AlgK"/>
</dbReference>
<feature type="transmembrane region" description="Helical" evidence="3">
    <location>
        <begin position="850"/>
        <end position="869"/>
    </location>
</feature>
<evidence type="ECO:0000256" key="3">
    <source>
        <dbReference type="SAM" id="Phobius"/>
    </source>
</evidence>
<evidence type="ECO:0000256" key="1">
    <source>
        <dbReference type="ARBA" id="ARBA00038101"/>
    </source>
</evidence>
<feature type="chain" id="PRO_5001641991" description="HCP-like protein" evidence="4">
    <location>
        <begin position="27"/>
        <end position="908"/>
    </location>
</feature>
<dbReference type="PANTHER" id="PTHR11102:SF147">
    <property type="entry name" value="SEL1L ADAPTOR SUBUNIT OF ERAD E3 UBIQUITIN LIGASE"/>
    <property type="match status" value="1"/>
</dbReference>
<dbReference type="EMBL" id="KL198018">
    <property type="protein sequence ID" value="KDQ19961.1"/>
    <property type="molecule type" value="Genomic_DNA"/>
</dbReference>
<feature type="signal peptide" evidence="4">
    <location>
        <begin position="1"/>
        <end position="26"/>
    </location>
</feature>
<name>A0A067N869_BOTB1</name>
<evidence type="ECO:0000256" key="4">
    <source>
        <dbReference type="SAM" id="SignalP"/>
    </source>
</evidence>
<dbReference type="GO" id="GO:0005789">
    <property type="term" value="C:endoplasmic reticulum membrane"/>
    <property type="evidence" value="ECO:0007669"/>
    <property type="project" value="TreeGrafter"/>
</dbReference>
<evidence type="ECO:0000256" key="2">
    <source>
        <dbReference type="SAM" id="MobiDB-lite"/>
    </source>
</evidence>
<accession>A0A067N869</accession>
<dbReference type="GO" id="GO:0036503">
    <property type="term" value="P:ERAD pathway"/>
    <property type="evidence" value="ECO:0007669"/>
    <property type="project" value="TreeGrafter"/>
</dbReference>
<dbReference type="STRING" id="930990.A0A067N869"/>
<gene>
    <name evidence="5" type="ORF">BOTBODRAFT_142608</name>
</gene>
<dbReference type="SUPFAM" id="SSF81901">
    <property type="entry name" value="HCP-like"/>
    <property type="match status" value="2"/>
</dbReference>
<evidence type="ECO:0008006" key="7">
    <source>
        <dbReference type="Google" id="ProtNLM"/>
    </source>
</evidence>
<comment type="similarity">
    <text evidence="1">Belongs to the sel-1 family.</text>
</comment>
<dbReference type="SMART" id="SM00671">
    <property type="entry name" value="SEL1"/>
    <property type="match status" value="8"/>
</dbReference>
<dbReference type="FunCoup" id="A0A067N869">
    <property type="interactions" value="121"/>
</dbReference>
<evidence type="ECO:0000313" key="6">
    <source>
        <dbReference type="Proteomes" id="UP000027195"/>
    </source>
</evidence>
<feature type="compositionally biased region" description="Basic and acidic residues" evidence="2">
    <location>
        <begin position="879"/>
        <end position="888"/>
    </location>
</feature>
<sequence>MAPRPRRTLTWAALCVLALHALAAHAAVQGSQAQATAPAPASSKQIDQEQQALEAYNEALDALQALSPPSSRATHQTPPPPTSFLSALFPNAQGPVATTIRIGYRLRQQVTNLLIPKVIRGEGKQAADLSGKAVKALDLLEYAAEIGNHDALYKLAQISLFPPASLPMNASRAFHSYQRHAAQTGNATSQFYLGFFYASGYGGVVPVDQAKALLYYTFAAHGGEISAKMVLGYRYWAGIGVRETCRTALEWYEAAAGKSISEFYAGPPGGRTLPRTHVKLSDLVGGVYGPGASVASTGANANRASIKAATARAAGETWEDLLEYYQYHADRNEIEFALRLGKIFYQGSIYASAGGAGSGAEGVGAIPQDFHRARGYFYKVTRSVWQKDVLQFTAATTKDAHLKRKDNVDDTTGVLAASAAAYIGRMYLRGEGVKPDARVAKMWFERGMEFGERESYNGLGIIARDGLVGGRVDTKLATAYFKKAAGQDLAEAQVNLGKAHFENRNEWNLATPLFEAAIRNGSPYEPYYYIAAMHSEQAHVKGTTSSVGAGSCGYAVSFFKWVAERGSWSDDFVSEAQALWDAGGEQNKEGAKLRWWIAAERGSEIAQSNLAYILDQDTSSFRTRYSSPPSNETAHLALIQWTRAAAQRNIDALVKVGDYYYRGLGVSDEPEPLRWEKAAGYYHSAADSGMSALAMWNLGWMYENGAGVAQDFHLAKRYYDHALAINSEAYAPVTLSLIRLYLRSLWHTLSGGTQKGLTLWTVESDEDQWYLGKAKDRWAGRTDGERGTLDGEDYGQAREDDDDDDPVRWAWNRRQEEVEQARAEEADAERGYGRDDYFMGLSGDDDVDEFWETMFLVLLCAAIAGLLYARTRWAAREARRREEEEQRRAAGGGGQPPRPPADPWAVIR</sequence>
<dbReference type="InParanoid" id="A0A067N869"/>
<dbReference type="Proteomes" id="UP000027195">
    <property type="component" value="Unassembled WGS sequence"/>
</dbReference>
<organism evidence="5 6">
    <name type="scientific">Botryobasidium botryosum (strain FD-172 SS1)</name>
    <dbReference type="NCBI Taxonomy" id="930990"/>
    <lineage>
        <taxon>Eukaryota</taxon>
        <taxon>Fungi</taxon>
        <taxon>Dikarya</taxon>
        <taxon>Basidiomycota</taxon>
        <taxon>Agaricomycotina</taxon>
        <taxon>Agaricomycetes</taxon>
        <taxon>Cantharellales</taxon>
        <taxon>Botryobasidiaceae</taxon>
        <taxon>Botryobasidium</taxon>
    </lineage>
</organism>
<dbReference type="InterPro" id="IPR011990">
    <property type="entry name" value="TPR-like_helical_dom_sf"/>
</dbReference>
<keyword evidence="6" id="KW-1185">Reference proteome</keyword>
<feature type="region of interest" description="Disordered" evidence="2">
    <location>
        <begin position="68"/>
        <end position="88"/>
    </location>
</feature>
<keyword evidence="3" id="KW-1133">Transmembrane helix</keyword>
<dbReference type="AlphaFoldDB" id="A0A067N869"/>
<dbReference type="Gene3D" id="1.25.40.10">
    <property type="entry name" value="Tetratricopeptide repeat domain"/>
    <property type="match status" value="2"/>
</dbReference>
<dbReference type="HOGENOM" id="CLU_007931_0_1_1"/>
<dbReference type="PANTHER" id="PTHR11102">
    <property type="entry name" value="SEL-1-LIKE PROTEIN"/>
    <property type="match status" value="1"/>
</dbReference>